<evidence type="ECO:0000313" key="2">
    <source>
        <dbReference type="EMBL" id="PKV82293.1"/>
    </source>
</evidence>
<reference evidence="2 3" key="1">
    <citation type="submission" date="2017-12" db="EMBL/GenBank/DDBJ databases">
        <title>Sequencing the genomes of 1000 Actinobacteria strains.</title>
        <authorList>
            <person name="Klenk H.-P."/>
        </authorList>
    </citation>
    <scope>NUCLEOTIDE SEQUENCE [LARGE SCALE GENOMIC DNA]</scope>
    <source>
        <strain evidence="2 3">DSM 44489</strain>
    </source>
</reference>
<dbReference type="Proteomes" id="UP000233766">
    <property type="component" value="Unassembled WGS sequence"/>
</dbReference>
<evidence type="ECO:0000259" key="1">
    <source>
        <dbReference type="Pfam" id="PF06742"/>
    </source>
</evidence>
<dbReference type="InterPro" id="IPR037049">
    <property type="entry name" value="DUF1214_C_sf"/>
</dbReference>
<gene>
    <name evidence="2" type="ORF">ATK86_6779</name>
</gene>
<dbReference type="AlphaFoldDB" id="A0A2N3VKZ5"/>
<dbReference type="InterPro" id="IPR010621">
    <property type="entry name" value="DUF1214"/>
</dbReference>
<dbReference type="Pfam" id="PF06742">
    <property type="entry name" value="DUF1214"/>
    <property type="match status" value="1"/>
</dbReference>
<name>A0A2N3VKZ5_9NOCA</name>
<organism evidence="2 3">
    <name type="scientific">Nocardia fluminea</name>
    <dbReference type="NCBI Taxonomy" id="134984"/>
    <lineage>
        <taxon>Bacteria</taxon>
        <taxon>Bacillati</taxon>
        <taxon>Actinomycetota</taxon>
        <taxon>Actinomycetes</taxon>
        <taxon>Mycobacteriales</taxon>
        <taxon>Nocardiaceae</taxon>
        <taxon>Nocardia</taxon>
    </lineage>
</organism>
<keyword evidence="3" id="KW-1185">Reference proteome</keyword>
<sequence>MEKGRIVADIVTRDNFVEAETAHYFREQLEKAPVNQYFHNREPVDIGTQIIIRSNVDLVYSYAVVDVTTEATFSLAPSAVYQIAQIIDENHYVVGVVYPGETVMVRNSDLSGGNHVYVAGRTATVGGLELAHRLQDARRITAVTENPYKGREFDEDTRKSVGAELETHAAEADFSRAFGTPASTDPYQHLLGTRLGWGGLPPQDAQYFQAMTTATGADVWTFPVPPLDYDHNGYFSVIKYDEMGWLDVERPGLSDNDLTRNDDGTITVWFGDDRVAGKPNVIRTTEGQKFYYGMRLYRPRDTDETRHYIEQIRSIPITPAD</sequence>
<dbReference type="Gene3D" id="2.60.120.600">
    <property type="entry name" value="Domain of unknown function DUF1214, C-terminal domain"/>
    <property type="match status" value="1"/>
</dbReference>
<dbReference type="SUPFAM" id="SSF160935">
    <property type="entry name" value="VPA0735-like"/>
    <property type="match status" value="1"/>
</dbReference>
<proteinExistence type="predicted"/>
<comment type="caution">
    <text evidence="2">The sequence shown here is derived from an EMBL/GenBank/DDBJ whole genome shotgun (WGS) entry which is preliminary data.</text>
</comment>
<dbReference type="EMBL" id="PJMW01000002">
    <property type="protein sequence ID" value="PKV82293.1"/>
    <property type="molecule type" value="Genomic_DNA"/>
</dbReference>
<protein>
    <submittedName>
        <fullName evidence="2">Uncharacterized protein DUF1214</fullName>
    </submittedName>
</protein>
<accession>A0A2N3VKZ5</accession>
<feature type="domain" description="DUF1214" evidence="1">
    <location>
        <begin position="247"/>
        <end position="300"/>
    </location>
</feature>
<evidence type="ECO:0000313" key="3">
    <source>
        <dbReference type="Proteomes" id="UP000233766"/>
    </source>
</evidence>